<dbReference type="Pfam" id="PF02518">
    <property type="entry name" value="HATPase_c"/>
    <property type="match status" value="1"/>
</dbReference>
<name>A0A101HT72_9FIRM</name>
<dbReference type="InterPro" id="IPR050640">
    <property type="entry name" value="Bact_2-comp_sensor_kinase"/>
</dbReference>
<keyword evidence="3" id="KW-0418">Kinase</keyword>
<sequence length="119" mass="12835">LVENAVKHGIHPKVGTGTVHITAKMFNGEMLFIIRDDGVGIDKERMPKVLLPWFGSGNGVGLSNVHERLKSLFGEDYGLRIMSEVNKGTSIYVRVPLNENNAGKGGIDGAGKAQGADYR</sequence>
<dbReference type="InterPro" id="IPR005467">
    <property type="entry name" value="His_kinase_dom"/>
</dbReference>
<comment type="catalytic activity">
    <reaction evidence="1">
        <text>ATP + protein L-histidine = ADP + protein N-phospho-L-histidine.</text>
        <dbReference type="EC" id="2.7.13.3"/>
    </reaction>
</comment>
<feature type="non-terminal residue" evidence="6">
    <location>
        <position position="1"/>
    </location>
</feature>
<dbReference type="Proteomes" id="UP000054705">
    <property type="component" value="Unassembled WGS sequence"/>
</dbReference>
<dbReference type="InterPro" id="IPR036890">
    <property type="entry name" value="HATPase_C_sf"/>
</dbReference>
<dbReference type="Gene3D" id="3.30.565.10">
    <property type="entry name" value="Histidine kinase-like ATPase, C-terminal domain"/>
    <property type="match status" value="1"/>
</dbReference>
<keyword evidence="4" id="KW-0902">Two-component regulatory system</keyword>
<dbReference type="GO" id="GO:0004673">
    <property type="term" value="F:protein histidine kinase activity"/>
    <property type="evidence" value="ECO:0007669"/>
    <property type="project" value="UniProtKB-EC"/>
</dbReference>
<dbReference type="InterPro" id="IPR003594">
    <property type="entry name" value="HATPase_dom"/>
</dbReference>
<gene>
    <name evidence="6" type="ORF">XD97_0449</name>
</gene>
<dbReference type="AlphaFoldDB" id="A0A101HT72"/>
<dbReference type="GO" id="GO:0000160">
    <property type="term" value="P:phosphorelay signal transduction system"/>
    <property type="evidence" value="ECO:0007669"/>
    <property type="project" value="UniProtKB-KW"/>
</dbReference>
<dbReference type="PRINTS" id="PR00344">
    <property type="entry name" value="BCTRLSENSOR"/>
</dbReference>
<dbReference type="EC" id="2.7.13.3" evidence="2"/>
<dbReference type="SMART" id="SM00387">
    <property type="entry name" value="HATPase_c"/>
    <property type="match status" value="1"/>
</dbReference>
<comment type="caution">
    <text evidence="6">The sequence shown here is derived from an EMBL/GenBank/DDBJ whole genome shotgun (WGS) entry which is preliminary data.</text>
</comment>
<evidence type="ECO:0000256" key="2">
    <source>
        <dbReference type="ARBA" id="ARBA00012438"/>
    </source>
</evidence>
<dbReference type="EMBL" id="LGGS01000095">
    <property type="protein sequence ID" value="KUK82414.1"/>
    <property type="molecule type" value="Genomic_DNA"/>
</dbReference>
<keyword evidence="3" id="KW-0808">Transferase</keyword>
<dbReference type="SUPFAM" id="SSF55874">
    <property type="entry name" value="ATPase domain of HSP90 chaperone/DNA topoisomerase II/histidine kinase"/>
    <property type="match status" value="1"/>
</dbReference>
<reference evidence="7" key="1">
    <citation type="journal article" date="2015" name="MBio">
        <title>Genome-Resolved Metagenomic Analysis Reveals Roles for Candidate Phyla and Other Microbial Community Members in Biogeochemical Transformations in Oil Reservoirs.</title>
        <authorList>
            <person name="Hu P."/>
            <person name="Tom L."/>
            <person name="Singh A."/>
            <person name="Thomas B.C."/>
            <person name="Baker B.J."/>
            <person name="Piceno Y.M."/>
            <person name="Andersen G.L."/>
            <person name="Banfield J.F."/>
        </authorList>
    </citation>
    <scope>NUCLEOTIDE SEQUENCE [LARGE SCALE GENOMIC DNA]</scope>
</reference>
<dbReference type="PANTHER" id="PTHR34220">
    <property type="entry name" value="SENSOR HISTIDINE KINASE YPDA"/>
    <property type="match status" value="1"/>
</dbReference>
<evidence type="ECO:0000256" key="1">
    <source>
        <dbReference type="ARBA" id="ARBA00000085"/>
    </source>
</evidence>
<dbReference type="InterPro" id="IPR004358">
    <property type="entry name" value="Sig_transdc_His_kin-like_C"/>
</dbReference>
<proteinExistence type="predicted"/>
<evidence type="ECO:0000259" key="5">
    <source>
        <dbReference type="PROSITE" id="PS50109"/>
    </source>
</evidence>
<dbReference type="PROSITE" id="PS50109">
    <property type="entry name" value="HIS_KIN"/>
    <property type="match status" value="1"/>
</dbReference>
<evidence type="ECO:0000313" key="6">
    <source>
        <dbReference type="EMBL" id="KUK82414.1"/>
    </source>
</evidence>
<feature type="domain" description="Histidine kinase" evidence="5">
    <location>
        <begin position="1"/>
        <end position="99"/>
    </location>
</feature>
<protein>
    <recommendedName>
        <fullName evidence="2">histidine kinase</fullName>
        <ecNumber evidence="2">2.7.13.3</ecNumber>
    </recommendedName>
</protein>
<evidence type="ECO:0000256" key="4">
    <source>
        <dbReference type="ARBA" id="ARBA00023012"/>
    </source>
</evidence>
<organism evidence="6 7">
    <name type="scientific">Pelotomaculum thermopropionicum</name>
    <dbReference type="NCBI Taxonomy" id="110500"/>
    <lineage>
        <taxon>Bacteria</taxon>
        <taxon>Bacillati</taxon>
        <taxon>Bacillota</taxon>
        <taxon>Clostridia</taxon>
        <taxon>Eubacteriales</taxon>
        <taxon>Desulfotomaculaceae</taxon>
        <taxon>Pelotomaculum</taxon>
    </lineage>
</organism>
<dbReference type="PANTHER" id="PTHR34220:SF7">
    <property type="entry name" value="SENSOR HISTIDINE KINASE YPDA"/>
    <property type="match status" value="1"/>
</dbReference>
<evidence type="ECO:0000313" key="7">
    <source>
        <dbReference type="Proteomes" id="UP000054705"/>
    </source>
</evidence>
<evidence type="ECO:0000256" key="3">
    <source>
        <dbReference type="ARBA" id="ARBA00022777"/>
    </source>
</evidence>
<accession>A0A101HT72</accession>